<evidence type="ECO:0000313" key="1">
    <source>
        <dbReference type="EMBL" id="PNG92882.1"/>
    </source>
</evidence>
<protein>
    <submittedName>
        <fullName evidence="1">Uncharacterized protein</fullName>
    </submittedName>
</protein>
<proteinExistence type="predicted"/>
<sequence length="41" mass="4373">MRQTGAVVSRQISADHSNIAIVELPDVWALVIAIGVPQLFG</sequence>
<dbReference type="EMBL" id="LJIW01000002">
    <property type="protein sequence ID" value="PNG92882.1"/>
    <property type="molecule type" value="Genomic_DNA"/>
</dbReference>
<evidence type="ECO:0000313" key="2">
    <source>
        <dbReference type="Proteomes" id="UP000236520"/>
    </source>
</evidence>
<gene>
    <name evidence="1" type="ORF">SMF913_28347</name>
</gene>
<dbReference type="Proteomes" id="UP000236520">
    <property type="component" value="Unassembled WGS sequence"/>
</dbReference>
<comment type="caution">
    <text evidence="1">The sequence shown here is derived from an EMBL/GenBank/DDBJ whole genome shotgun (WGS) entry which is preliminary data.</text>
</comment>
<dbReference type="AlphaFoldDB" id="A0A2J7YXX5"/>
<organism evidence="1 2">
    <name type="scientific">Streptomyces malaysiensis</name>
    <dbReference type="NCBI Taxonomy" id="92644"/>
    <lineage>
        <taxon>Bacteria</taxon>
        <taxon>Bacillati</taxon>
        <taxon>Actinomycetota</taxon>
        <taxon>Actinomycetes</taxon>
        <taxon>Kitasatosporales</taxon>
        <taxon>Streptomycetaceae</taxon>
        <taxon>Streptomyces</taxon>
        <taxon>Streptomyces violaceusniger group</taxon>
    </lineage>
</organism>
<reference evidence="1 2" key="1">
    <citation type="submission" date="2015-09" db="EMBL/GenBank/DDBJ databases">
        <title>Genome sequence, genome mining and natural product profiling of a biocontrol bacterium Streptomyces malaysiensis F913.</title>
        <authorList>
            <person name="Xu Y."/>
            <person name="Wei J."/>
            <person name="Xie J."/>
            <person name="Li T."/>
            <person name="Zhou Z."/>
        </authorList>
    </citation>
    <scope>NUCLEOTIDE SEQUENCE [LARGE SCALE GENOMIC DNA]</scope>
    <source>
        <strain evidence="1 2">F913</strain>
    </source>
</reference>
<accession>A0A2J7YXX5</accession>
<name>A0A2J7YXX5_STRMQ</name>
<keyword evidence="2" id="KW-1185">Reference proteome</keyword>